<gene>
    <name evidence="3" type="ORF">GCM10009118_17590</name>
</gene>
<keyword evidence="1" id="KW-0812">Transmembrane</keyword>
<comment type="caution">
    <text evidence="3">The sequence shown here is derived from an EMBL/GenBank/DDBJ whole genome shotgun (WGS) entry which is preliminary data.</text>
</comment>
<evidence type="ECO:0000256" key="1">
    <source>
        <dbReference type="SAM" id="Phobius"/>
    </source>
</evidence>
<dbReference type="Pfam" id="PF03537">
    <property type="entry name" value="Glyco_hydro_114"/>
    <property type="match status" value="1"/>
</dbReference>
<dbReference type="EMBL" id="BAAAFH010000011">
    <property type="protein sequence ID" value="GAA0875350.1"/>
    <property type="molecule type" value="Genomic_DNA"/>
</dbReference>
<dbReference type="InterPro" id="IPR004352">
    <property type="entry name" value="GH114_TIM-barrel"/>
</dbReference>
<reference evidence="4" key="1">
    <citation type="journal article" date="2019" name="Int. J. Syst. Evol. Microbiol.">
        <title>The Global Catalogue of Microorganisms (GCM) 10K type strain sequencing project: providing services to taxonomists for standard genome sequencing and annotation.</title>
        <authorList>
            <consortium name="The Broad Institute Genomics Platform"/>
            <consortium name="The Broad Institute Genome Sequencing Center for Infectious Disease"/>
            <person name="Wu L."/>
            <person name="Ma J."/>
        </authorList>
    </citation>
    <scope>NUCLEOTIDE SEQUENCE [LARGE SCALE GENOMIC DNA]</scope>
    <source>
        <strain evidence="4">JCM 16083</strain>
    </source>
</reference>
<accession>A0ABP3Y1G4</accession>
<dbReference type="RefSeq" id="WP_343786739.1">
    <property type="nucleotide sequence ID" value="NZ_BAAAFH010000011.1"/>
</dbReference>
<dbReference type="InterPro" id="IPR017853">
    <property type="entry name" value="GH"/>
</dbReference>
<dbReference type="Proteomes" id="UP001501126">
    <property type="component" value="Unassembled WGS sequence"/>
</dbReference>
<dbReference type="PANTHER" id="PTHR35273:SF2">
    <property type="entry name" value="ALPHA-GALACTOSIDASE"/>
    <property type="match status" value="1"/>
</dbReference>
<dbReference type="Gene3D" id="3.20.20.70">
    <property type="entry name" value="Aldolase class I"/>
    <property type="match status" value="1"/>
</dbReference>
<sequence length="290" mass="33695">MIEITRRKRRSVFSKLKWSVVPVFIFGFLFGACKKDSAIKPTGNNLAKPVYNQAYSENHDPDTIDDIVSEAKNAYVLVDPFMPGVAEKIPSIQANNNEVGGYISIGTGESWRNDFPDLVPFLVTTQWKEWEGEFFVKKTTTGILQVMKRRIDQLADWGCDWVEFDNMDWFFDEDLKSKYGIEVTRSQGIAYYQELCEYAHTKGLKCMAKNHVVEANNFDGVLYESYRKEKNWWDQEGAQHFLDAGKLVIINHYDEPRPNTVYAEYIDLYNEGVSYICESSKEKKYIHYNQ</sequence>
<dbReference type="InterPro" id="IPR013785">
    <property type="entry name" value="Aldolase_TIM"/>
</dbReference>
<evidence type="ECO:0000313" key="3">
    <source>
        <dbReference type="EMBL" id="GAA0875350.1"/>
    </source>
</evidence>
<proteinExistence type="predicted"/>
<protein>
    <recommendedName>
        <fullName evidence="2">Glycoside-hydrolase family GH114 TIM-barrel domain-containing protein</fullName>
    </recommendedName>
</protein>
<organism evidence="3 4">
    <name type="scientific">Wandonia haliotis</name>
    <dbReference type="NCBI Taxonomy" id="574963"/>
    <lineage>
        <taxon>Bacteria</taxon>
        <taxon>Pseudomonadati</taxon>
        <taxon>Bacteroidota</taxon>
        <taxon>Flavobacteriia</taxon>
        <taxon>Flavobacteriales</taxon>
        <taxon>Crocinitomicaceae</taxon>
        <taxon>Wandonia</taxon>
    </lineage>
</organism>
<feature type="transmembrane region" description="Helical" evidence="1">
    <location>
        <begin position="12"/>
        <end position="32"/>
    </location>
</feature>
<evidence type="ECO:0000259" key="2">
    <source>
        <dbReference type="Pfam" id="PF03537"/>
    </source>
</evidence>
<keyword evidence="1" id="KW-1133">Transmembrane helix</keyword>
<dbReference type="PROSITE" id="PS51257">
    <property type="entry name" value="PROKAR_LIPOPROTEIN"/>
    <property type="match status" value="1"/>
</dbReference>
<evidence type="ECO:0000313" key="4">
    <source>
        <dbReference type="Proteomes" id="UP001501126"/>
    </source>
</evidence>
<name>A0ABP3Y1G4_9FLAO</name>
<dbReference type="SUPFAM" id="SSF51445">
    <property type="entry name" value="(Trans)glycosidases"/>
    <property type="match status" value="1"/>
</dbReference>
<keyword evidence="4" id="KW-1185">Reference proteome</keyword>
<dbReference type="PANTHER" id="PTHR35273">
    <property type="entry name" value="ALPHA-1,4 POLYGALACTOSAMINIDASE, PUTATIVE (AFU_ORTHOLOGUE AFUA_3G07890)-RELATED"/>
    <property type="match status" value="1"/>
</dbReference>
<keyword evidence="1" id="KW-0472">Membrane</keyword>
<feature type="domain" description="Glycoside-hydrolase family GH114 TIM-barrel" evidence="2">
    <location>
        <begin position="74"/>
        <end position="263"/>
    </location>
</feature>